<evidence type="ECO:0000313" key="1">
    <source>
        <dbReference type="EMBL" id="UOQ92951.1"/>
    </source>
</evidence>
<sequence>MFKKLMARAGIGAAKVDTQLEKLELQPGETVAGKVVVQGGEVEQEIEQITIFLMTEALREVDDKKIKETVKLEQYRISGELVIAAKETKEIPFSIDVPIHTPATLNKLPLWFETGLDIPMALDAEDRDYIKVSVHPHIETVLQAVERELGFHLKKVEMEHSRRHGYIQEFEFLPGGEFRGYLDELELIFFLDSHGLRVFLQVDRKARGLGGLFAEALEMDESNIQLYFSKEDLQSGSETIARELGKTIREQVK</sequence>
<name>A0ABY4GXN5_9BACI</name>
<dbReference type="Pfam" id="PF07070">
    <property type="entry name" value="Spo0M"/>
    <property type="match status" value="1"/>
</dbReference>
<dbReference type="InterPro" id="IPR009776">
    <property type="entry name" value="Spore_0_M"/>
</dbReference>
<organism evidence="1 2">
    <name type="scientific">Halobacillus shinanisalinarum</name>
    <dbReference type="NCBI Taxonomy" id="2932258"/>
    <lineage>
        <taxon>Bacteria</taxon>
        <taxon>Bacillati</taxon>
        <taxon>Bacillota</taxon>
        <taxon>Bacilli</taxon>
        <taxon>Bacillales</taxon>
        <taxon>Bacillaceae</taxon>
        <taxon>Halobacillus</taxon>
    </lineage>
</organism>
<reference evidence="1 2" key="1">
    <citation type="submission" date="2022-04" db="EMBL/GenBank/DDBJ databases">
        <title>Halobacillus sp. isolated from saltern.</title>
        <authorList>
            <person name="Won M."/>
            <person name="Lee C.-M."/>
            <person name="Woen H.-Y."/>
            <person name="Kwon S.-W."/>
        </authorList>
    </citation>
    <scope>NUCLEOTIDE SEQUENCE [LARGE SCALE GENOMIC DNA]</scope>
    <source>
        <strain evidence="1 2">SSTM10-2</strain>
    </source>
</reference>
<dbReference type="PANTHER" id="PTHR40053">
    <property type="entry name" value="SPORULATION-CONTROL PROTEIN SPO0M"/>
    <property type="match status" value="1"/>
</dbReference>
<accession>A0ABY4GXN5</accession>
<gene>
    <name evidence="1" type="ORF">MUO14_21530</name>
</gene>
<proteinExistence type="predicted"/>
<dbReference type="RefSeq" id="WP_244752555.1">
    <property type="nucleotide sequence ID" value="NZ_CP095074.1"/>
</dbReference>
<dbReference type="EMBL" id="CP095074">
    <property type="protein sequence ID" value="UOQ92951.1"/>
    <property type="molecule type" value="Genomic_DNA"/>
</dbReference>
<keyword evidence="2" id="KW-1185">Reference proteome</keyword>
<dbReference type="Proteomes" id="UP000831880">
    <property type="component" value="Chromosome"/>
</dbReference>
<dbReference type="PANTHER" id="PTHR40053:SF1">
    <property type="entry name" value="SPORULATION-CONTROL PROTEIN SPO0M"/>
    <property type="match status" value="1"/>
</dbReference>
<protein>
    <submittedName>
        <fullName evidence="1">Sporulation protein</fullName>
    </submittedName>
</protein>
<evidence type="ECO:0000313" key="2">
    <source>
        <dbReference type="Proteomes" id="UP000831880"/>
    </source>
</evidence>